<comment type="caution">
    <text evidence="1">The sequence shown here is derived from an EMBL/GenBank/DDBJ whole genome shotgun (WGS) entry which is preliminary data.</text>
</comment>
<dbReference type="InterPro" id="IPR018788">
    <property type="entry name" value="Proteasome_assmbl_chp_3"/>
</dbReference>
<dbReference type="AlphaFoldDB" id="A0A370TIT6"/>
<dbReference type="PANTHER" id="PTHR31051:SF1">
    <property type="entry name" value="PROTEASOME ASSEMBLY CHAPERONE 3"/>
    <property type="match status" value="1"/>
</dbReference>
<dbReference type="Proteomes" id="UP000254866">
    <property type="component" value="Unassembled WGS sequence"/>
</dbReference>
<organism evidence="1 2">
    <name type="scientific">Venustampulla echinocandica</name>
    <dbReference type="NCBI Taxonomy" id="2656787"/>
    <lineage>
        <taxon>Eukaryota</taxon>
        <taxon>Fungi</taxon>
        <taxon>Dikarya</taxon>
        <taxon>Ascomycota</taxon>
        <taxon>Pezizomycotina</taxon>
        <taxon>Leotiomycetes</taxon>
        <taxon>Helotiales</taxon>
        <taxon>Pleuroascaceae</taxon>
        <taxon>Venustampulla</taxon>
    </lineage>
</organism>
<gene>
    <name evidence="1" type="ORF">BP5553_07202</name>
</gene>
<protein>
    <submittedName>
        <fullName evidence="1">Uncharacterized protein</fullName>
    </submittedName>
</protein>
<name>A0A370TIT6_9HELO</name>
<dbReference type="OrthoDB" id="5593278at2759"/>
<dbReference type="Gene3D" id="3.30.230.90">
    <property type="match status" value="1"/>
</dbReference>
<dbReference type="GO" id="GO:0043248">
    <property type="term" value="P:proteasome assembly"/>
    <property type="evidence" value="ECO:0007669"/>
    <property type="project" value="InterPro"/>
</dbReference>
<evidence type="ECO:0000313" key="2">
    <source>
        <dbReference type="Proteomes" id="UP000254866"/>
    </source>
</evidence>
<evidence type="ECO:0000313" key="1">
    <source>
        <dbReference type="EMBL" id="RDL35271.1"/>
    </source>
</evidence>
<proteinExistence type="predicted"/>
<dbReference type="InterPro" id="IPR053720">
    <property type="entry name" value="Psm_Assembly_Chaperone"/>
</dbReference>
<dbReference type="RefSeq" id="XP_031868094.1">
    <property type="nucleotide sequence ID" value="XM_032015825.1"/>
</dbReference>
<dbReference type="EMBL" id="NPIC01000006">
    <property type="protein sequence ID" value="RDL35271.1"/>
    <property type="molecule type" value="Genomic_DNA"/>
</dbReference>
<dbReference type="STRING" id="2656787.A0A370TIT6"/>
<dbReference type="PANTHER" id="PTHR31051">
    <property type="entry name" value="PROTEASOME ASSEMBLY CHAPERONE 3"/>
    <property type="match status" value="1"/>
</dbReference>
<keyword evidence="2" id="KW-1185">Reference proteome</keyword>
<sequence>MTSPIPALSKGINTMEIGGGVVPSPFPAATKHVAGLVNGVQTDLTSIYFADKILITVSQGGRLAQWIQVPLSSASPTAFDTALPSGETDMLPLTHLTPKTLLGAGGDKRETIGHLYASQIASAIVKRNPEETRTLMVGFGLEKVDMEREAFFDLVELVHKVI</sequence>
<dbReference type="GeneID" id="43600051"/>
<accession>A0A370TIT6</accession>
<reference evidence="1 2" key="1">
    <citation type="journal article" date="2018" name="IMA Fungus">
        <title>IMA Genome-F 9: Draft genome sequence of Annulohypoxylon stygium, Aspergillus mulundensis, Berkeleyomyces basicola (syn. Thielaviopsis basicola), Ceratocystis smalleyi, two Cercospora beticola strains, Coleophoma cylindrospora, Fusarium fracticaudum, Phialophora cf. hyalina, and Morchella septimelata.</title>
        <authorList>
            <person name="Wingfield B.D."/>
            <person name="Bills G.F."/>
            <person name="Dong Y."/>
            <person name="Huang W."/>
            <person name="Nel W.J."/>
            <person name="Swalarsk-Parry B.S."/>
            <person name="Vaghefi N."/>
            <person name="Wilken P.M."/>
            <person name="An Z."/>
            <person name="de Beer Z.W."/>
            <person name="De Vos L."/>
            <person name="Chen L."/>
            <person name="Duong T.A."/>
            <person name="Gao Y."/>
            <person name="Hammerbacher A."/>
            <person name="Kikkert J.R."/>
            <person name="Li Y."/>
            <person name="Li H."/>
            <person name="Li K."/>
            <person name="Li Q."/>
            <person name="Liu X."/>
            <person name="Ma X."/>
            <person name="Naidoo K."/>
            <person name="Pethybridge S.J."/>
            <person name="Sun J."/>
            <person name="Steenkamp E.T."/>
            <person name="van der Nest M.A."/>
            <person name="van Wyk S."/>
            <person name="Wingfield M.J."/>
            <person name="Xiong C."/>
            <person name="Yue Q."/>
            <person name="Zhang X."/>
        </authorList>
    </citation>
    <scope>NUCLEOTIDE SEQUENCE [LARGE SCALE GENOMIC DNA]</scope>
    <source>
        <strain evidence="1 2">BP 5553</strain>
    </source>
</reference>